<name>A0A9X7GFT1_BACTU</name>
<proteinExistence type="predicted"/>
<accession>A0A9X7GFT1</accession>
<dbReference type="AlphaFoldDB" id="A0A9X7GFT1"/>
<reference evidence="1 2" key="1">
    <citation type="submission" date="2017-09" db="EMBL/GenBank/DDBJ databases">
        <title>Large-scale bioinformatics analysis of Bacillus genomes uncovers conserved roles of natural products in bacterial physiology.</title>
        <authorList>
            <consortium name="Agbiome Team Llc"/>
            <person name="Bleich R.M."/>
            <person name="Grubbs K.J."/>
            <person name="Santa Maria K.C."/>
            <person name="Allen S.E."/>
            <person name="Farag S."/>
            <person name="Shank E.A."/>
            <person name="Bowers A."/>
        </authorList>
    </citation>
    <scope>NUCLEOTIDE SEQUENCE [LARGE SCALE GENOMIC DNA]</scope>
    <source>
        <strain evidence="1 2">AFS060060</strain>
    </source>
</reference>
<gene>
    <name evidence="1" type="ORF">COK99_01235</name>
</gene>
<sequence length="98" mass="11918">MELIKRYNRIHKIRHIPYITLGSLLEEMRNEFLYNPLTDQTVYKLKEKLEESMRNRGLDKHFQIIMKVSRYGNEVDFAVVNPNNKFYPQKECVIVQWN</sequence>
<evidence type="ECO:0000313" key="1">
    <source>
        <dbReference type="EMBL" id="PFV35672.1"/>
    </source>
</evidence>
<evidence type="ECO:0000313" key="2">
    <source>
        <dbReference type="Proteomes" id="UP000223366"/>
    </source>
</evidence>
<dbReference type="RefSeq" id="WP_098685549.1">
    <property type="nucleotide sequence ID" value="NZ_NVDU01000003.1"/>
</dbReference>
<dbReference type="Proteomes" id="UP000223366">
    <property type="component" value="Unassembled WGS sequence"/>
</dbReference>
<dbReference type="EMBL" id="NVDU01000003">
    <property type="protein sequence ID" value="PFV35672.1"/>
    <property type="molecule type" value="Genomic_DNA"/>
</dbReference>
<organism evidence="1 2">
    <name type="scientific">Bacillus thuringiensis</name>
    <dbReference type="NCBI Taxonomy" id="1428"/>
    <lineage>
        <taxon>Bacteria</taxon>
        <taxon>Bacillati</taxon>
        <taxon>Bacillota</taxon>
        <taxon>Bacilli</taxon>
        <taxon>Bacillales</taxon>
        <taxon>Bacillaceae</taxon>
        <taxon>Bacillus</taxon>
        <taxon>Bacillus cereus group</taxon>
    </lineage>
</organism>
<comment type="caution">
    <text evidence="1">The sequence shown here is derived from an EMBL/GenBank/DDBJ whole genome shotgun (WGS) entry which is preliminary data.</text>
</comment>
<protein>
    <submittedName>
        <fullName evidence="1">Uncharacterized protein</fullName>
    </submittedName>
</protein>